<name>A0A1M6YMQ2_PSETH</name>
<evidence type="ECO:0000259" key="6">
    <source>
        <dbReference type="Pfam" id="PF13229"/>
    </source>
</evidence>
<dbReference type="STRING" id="1848.SAMN05443637_120134"/>
<proteinExistence type="predicted"/>
<protein>
    <submittedName>
        <fullName evidence="7">Right handed beta helix region</fullName>
    </submittedName>
</protein>
<keyword evidence="8" id="KW-1185">Reference proteome</keyword>
<keyword evidence="2" id="KW-0964">Secreted</keyword>
<dbReference type="Gene3D" id="2.160.20.10">
    <property type="entry name" value="Single-stranded right-handed beta-helix, Pectin lyase-like"/>
    <property type="match status" value="1"/>
</dbReference>
<dbReference type="GO" id="GO:0016837">
    <property type="term" value="F:carbon-oxygen lyase activity, acting on polysaccharides"/>
    <property type="evidence" value="ECO:0007669"/>
    <property type="project" value="TreeGrafter"/>
</dbReference>
<dbReference type="InterPro" id="IPR059226">
    <property type="entry name" value="Choice_anch_Q_dom"/>
</dbReference>
<feature type="transmembrane region" description="Helical" evidence="5">
    <location>
        <begin position="104"/>
        <end position="126"/>
    </location>
</feature>
<accession>A0A1M6YMQ2</accession>
<keyword evidence="5" id="KW-0472">Membrane</keyword>
<dbReference type="PANTHER" id="PTHR40088:SF2">
    <property type="entry name" value="SECRETED SUGAR HYDROLASE"/>
    <property type="match status" value="1"/>
</dbReference>
<feature type="region of interest" description="Disordered" evidence="4">
    <location>
        <begin position="1"/>
        <end position="97"/>
    </location>
</feature>
<feature type="compositionally biased region" description="Pro residues" evidence="4">
    <location>
        <begin position="63"/>
        <end position="78"/>
    </location>
</feature>
<reference evidence="7 8" key="1">
    <citation type="submission" date="2016-11" db="EMBL/GenBank/DDBJ databases">
        <authorList>
            <person name="Jaros S."/>
            <person name="Januszkiewicz K."/>
            <person name="Wedrychowicz H."/>
        </authorList>
    </citation>
    <scope>NUCLEOTIDE SEQUENCE [LARGE SCALE GENOMIC DNA]</scope>
    <source>
        <strain evidence="7 8">DSM 43832</strain>
    </source>
</reference>
<evidence type="ECO:0000256" key="3">
    <source>
        <dbReference type="ARBA" id="ARBA00022729"/>
    </source>
</evidence>
<feature type="compositionally biased region" description="Gly residues" evidence="4">
    <location>
        <begin position="85"/>
        <end position="94"/>
    </location>
</feature>
<dbReference type="SMART" id="SM00710">
    <property type="entry name" value="PbH1"/>
    <property type="match status" value="7"/>
</dbReference>
<evidence type="ECO:0000313" key="8">
    <source>
        <dbReference type="Proteomes" id="UP000184363"/>
    </source>
</evidence>
<evidence type="ECO:0000313" key="7">
    <source>
        <dbReference type="EMBL" id="SHL19591.1"/>
    </source>
</evidence>
<feature type="compositionally biased region" description="Pro residues" evidence="4">
    <location>
        <begin position="1"/>
        <end position="26"/>
    </location>
</feature>
<feature type="region of interest" description="Disordered" evidence="4">
    <location>
        <begin position="129"/>
        <end position="148"/>
    </location>
</feature>
<dbReference type="InterPro" id="IPR006626">
    <property type="entry name" value="PbH1"/>
</dbReference>
<keyword evidence="5" id="KW-0812">Transmembrane</keyword>
<organism evidence="7 8">
    <name type="scientific">Pseudonocardia thermophila</name>
    <dbReference type="NCBI Taxonomy" id="1848"/>
    <lineage>
        <taxon>Bacteria</taxon>
        <taxon>Bacillati</taxon>
        <taxon>Actinomycetota</taxon>
        <taxon>Actinomycetes</taxon>
        <taxon>Pseudonocardiales</taxon>
        <taxon>Pseudonocardiaceae</taxon>
        <taxon>Pseudonocardia</taxon>
    </lineage>
</organism>
<dbReference type="PANTHER" id="PTHR40088">
    <property type="entry name" value="PECTATE LYASE (EUROFUNG)"/>
    <property type="match status" value="1"/>
</dbReference>
<dbReference type="Pfam" id="PF13229">
    <property type="entry name" value="Beta_helix"/>
    <property type="match status" value="1"/>
</dbReference>
<feature type="domain" description="Right handed beta helix" evidence="6">
    <location>
        <begin position="234"/>
        <end position="380"/>
    </location>
</feature>
<evidence type="ECO:0000256" key="5">
    <source>
        <dbReference type="SAM" id="Phobius"/>
    </source>
</evidence>
<gene>
    <name evidence="7" type="ORF">SAMN05443637_120134</name>
</gene>
<evidence type="ECO:0000256" key="1">
    <source>
        <dbReference type="ARBA" id="ARBA00004613"/>
    </source>
</evidence>
<sequence>MHPNSPSQPPQPGPRPGPYGGPPPGPYGGRPVSPNAGPPTGPVPPYGGPPTGHQPLYQGPHTQPQPPVSATGPVPPLPDTVRIPGGSGGSGGSGPDEPRFDRRILIGGAGAIALLAVIAVVLVITLSGGSEPGGKLGPQPGVASQEHGRRPIAQIEPTSGRTLTVAQDGSGQFTSIAEAAEETRPGDTVVISSGTYEEALMIPHSGTQGAYITYTAAPGAEVVITGDTDTDGLVELREQSWIKLIGLSIRGSSEHGLYAAGSSHVVVQDVEVADSEHGGIVFIDGSDIQVLHTEVRNSNAMGTDAKNEAISMSNIDGFEIAYSIVEDCGEEGIDAKYEARNGKIHDNTTRGNRGPNIYVDAAHAIEIYNNTVVGATGEGKAGIFLGVEDVSETRRTYDVKIYNNVITGNRGGGINFFVESDGTFSDLSIINNTIADNDGDGINPRDYDFTGTNVLRNNLVVGNTRDSAGDMSVFTADHNLFGTGPVGANPVEGAVEFVDAEAGDLRLAPDSAGIGAGSPDGAPRADVLGVARPEDKIDLGAFQSQG</sequence>
<dbReference type="InterPro" id="IPR012334">
    <property type="entry name" value="Pectin_lyas_fold"/>
</dbReference>
<dbReference type="AlphaFoldDB" id="A0A1M6YMQ2"/>
<dbReference type="SUPFAM" id="SSF51126">
    <property type="entry name" value="Pectin lyase-like"/>
    <property type="match status" value="1"/>
</dbReference>
<dbReference type="GO" id="GO:0005576">
    <property type="term" value="C:extracellular region"/>
    <property type="evidence" value="ECO:0007669"/>
    <property type="project" value="UniProtKB-SubCell"/>
</dbReference>
<evidence type="ECO:0000256" key="4">
    <source>
        <dbReference type="SAM" id="MobiDB-lite"/>
    </source>
</evidence>
<dbReference type="InterPro" id="IPR011050">
    <property type="entry name" value="Pectin_lyase_fold/virulence"/>
</dbReference>
<dbReference type="InterPro" id="IPR039448">
    <property type="entry name" value="Beta_helix"/>
</dbReference>
<feature type="compositionally biased region" description="Pro residues" evidence="4">
    <location>
        <begin position="36"/>
        <end position="48"/>
    </location>
</feature>
<dbReference type="NCBIfam" id="NF041518">
    <property type="entry name" value="choice_anch_Q"/>
    <property type="match status" value="1"/>
</dbReference>
<keyword evidence="3" id="KW-0732">Signal</keyword>
<dbReference type="EMBL" id="FRAP01000020">
    <property type="protein sequence ID" value="SHL19591.1"/>
    <property type="molecule type" value="Genomic_DNA"/>
</dbReference>
<dbReference type="InterPro" id="IPR052052">
    <property type="entry name" value="Polysaccharide_Lyase_9"/>
</dbReference>
<evidence type="ECO:0000256" key="2">
    <source>
        <dbReference type="ARBA" id="ARBA00022525"/>
    </source>
</evidence>
<dbReference type="Proteomes" id="UP000184363">
    <property type="component" value="Unassembled WGS sequence"/>
</dbReference>
<comment type="subcellular location">
    <subcellularLocation>
        <location evidence="1">Secreted</location>
    </subcellularLocation>
</comment>
<keyword evidence="5" id="KW-1133">Transmembrane helix</keyword>